<feature type="compositionally biased region" description="Acidic residues" evidence="1">
    <location>
        <begin position="125"/>
        <end position="136"/>
    </location>
</feature>
<dbReference type="Gene3D" id="3.40.50.300">
    <property type="entry name" value="P-loop containing nucleotide triphosphate hydrolases"/>
    <property type="match status" value="1"/>
</dbReference>
<name>A0A4P2PX23_SORCE</name>
<dbReference type="SMART" id="SM00382">
    <property type="entry name" value="AAA"/>
    <property type="match status" value="1"/>
</dbReference>
<feature type="region of interest" description="Disordered" evidence="1">
    <location>
        <begin position="122"/>
        <end position="143"/>
    </location>
</feature>
<accession>A0A4P2PX23</accession>
<dbReference type="SUPFAM" id="SSF52540">
    <property type="entry name" value="P-loop containing nucleoside triphosphate hydrolases"/>
    <property type="match status" value="1"/>
</dbReference>
<gene>
    <name evidence="3" type="ORF">SOCEGT47_015540</name>
</gene>
<feature type="domain" description="AAA+ ATPase" evidence="2">
    <location>
        <begin position="27"/>
        <end position="267"/>
    </location>
</feature>
<dbReference type="EMBL" id="CP012670">
    <property type="protein sequence ID" value="AUX21076.1"/>
    <property type="molecule type" value="Genomic_DNA"/>
</dbReference>
<dbReference type="Proteomes" id="UP000295781">
    <property type="component" value="Chromosome"/>
</dbReference>
<sequence>MLGEDRYAAPPGRAMGEQLASRLQLAPLSSHLVTGPAGTGKTTQLYLAAEALRSAGDTRAVYVDVSLQHDLDQDLSGVLVVLAGLELAKLVGKHGDDDVQAARERFRRWAYGYREFIPDDPREYEYDDYPEPDEEPGTWRRRPGVIASPLPPLPLDSEEKIEALKTLKRALPDGVRHVAILLDSLDRLDDAEAFRQAVIDDVRALKQAGIGVAVVGPMRLLYGPNRPIVDMFDQVHIVPAFDVTQGLEGREFLLRVLAKRTDESAVGPEVRERLVDASGGLLRDLLQLTRSAVEEAFVVGADAVAPDHVTRAVDEFGRTMMFGLREAEVDTLDTLRRRGVFVPTNDDIIALLVSRRVIEYQGTTKRYAVHPAIEPLLASLQRKK</sequence>
<dbReference type="InterPro" id="IPR003593">
    <property type="entry name" value="AAA+_ATPase"/>
</dbReference>
<evidence type="ECO:0000259" key="2">
    <source>
        <dbReference type="SMART" id="SM00382"/>
    </source>
</evidence>
<evidence type="ECO:0000313" key="3">
    <source>
        <dbReference type="EMBL" id="AUX21076.1"/>
    </source>
</evidence>
<dbReference type="InterPro" id="IPR027417">
    <property type="entry name" value="P-loop_NTPase"/>
</dbReference>
<evidence type="ECO:0000313" key="4">
    <source>
        <dbReference type="Proteomes" id="UP000295781"/>
    </source>
</evidence>
<evidence type="ECO:0000256" key="1">
    <source>
        <dbReference type="SAM" id="MobiDB-lite"/>
    </source>
</evidence>
<protein>
    <recommendedName>
        <fullName evidence="2">AAA+ ATPase domain-containing protein</fullName>
    </recommendedName>
</protein>
<organism evidence="3 4">
    <name type="scientific">Sorangium cellulosum</name>
    <name type="common">Polyangium cellulosum</name>
    <dbReference type="NCBI Taxonomy" id="56"/>
    <lineage>
        <taxon>Bacteria</taxon>
        <taxon>Pseudomonadati</taxon>
        <taxon>Myxococcota</taxon>
        <taxon>Polyangia</taxon>
        <taxon>Polyangiales</taxon>
        <taxon>Polyangiaceae</taxon>
        <taxon>Sorangium</taxon>
    </lineage>
</organism>
<reference evidence="3 4" key="1">
    <citation type="submission" date="2015-09" db="EMBL/GenBank/DDBJ databases">
        <title>Sorangium comparison.</title>
        <authorList>
            <person name="Zaburannyi N."/>
            <person name="Bunk B."/>
            <person name="Overmann J."/>
            <person name="Mueller R."/>
        </authorList>
    </citation>
    <scope>NUCLEOTIDE SEQUENCE [LARGE SCALE GENOMIC DNA]</scope>
    <source>
        <strain evidence="3 4">So ceGT47</strain>
    </source>
</reference>
<dbReference type="AlphaFoldDB" id="A0A4P2PX23"/>
<proteinExistence type="predicted"/>